<feature type="transmembrane region" description="Helical" evidence="10">
    <location>
        <begin position="20"/>
        <end position="46"/>
    </location>
</feature>
<dbReference type="CDD" id="cd00082">
    <property type="entry name" value="HisKA"/>
    <property type="match status" value="1"/>
</dbReference>
<dbReference type="RefSeq" id="WP_345568297.1">
    <property type="nucleotide sequence ID" value="NZ_BAABDQ010000017.1"/>
</dbReference>
<feature type="domain" description="HAMP" evidence="12">
    <location>
        <begin position="89"/>
        <end position="141"/>
    </location>
</feature>
<dbReference type="SMART" id="SM00388">
    <property type="entry name" value="HisKA"/>
    <property type="match status" value="1"/>
</dbReference>
<evidence type="ECO:0000313" key="14">
    <source>
        <dbReference type="Proteomes" id="UP001500630"/>
    </source>
</evidence>
<evidence type="ECO:0000259" key="11">
    <source>
        <dbReference type="PROSITE" id="PS50109"/>
    </source>
</evidence>
<dbReference type="EC" id="2.7.13.3" evidence="3"/>
<dbReference type="InterPro" id="IPR052162">
    <property type="entry name" value="Sensor_kinase/Photoreceptor"/>
</dbReference>
<evidence type="ECO:0000256" key="6">
    <source>
        <dbReference type="ARBA" id="ARBA00022692"/>
    </source>
</evidence>
<keyword evidence="14" id="KW-1185">Reference proteome</keyword>
<evidence type="ECO:0000256" key="9">
    <source>
        <dbReference type="ARBA" id="ARBA00023012"/>
    </source>
</evidence>
<keyword evidence="4" id="KW-0597">Phosphoprotein</keyword>
<dbReference type="InterPro" id="IPR004358">
    <property type="entry name" value="Sig_transdc_His_kin-like_C"/>
</dbReference>
<dbReference type="Gene3D" id="1.10.287.130">
    <property type="match status" value="1"/>
</dbReference>
<evidence type="ECO:0000259" key="12">
    <source>
        <dbReference type="PROSITE" id="PS50885"/>
    </source>
</evidence>
<dbReference type="PANTHER" id="PTHR43304:SF1">
    <property type="entry name" value="PAC DOMAIN-CONTAINING PROTEIN"/>
    <property type="match status" value="1"/>
</dbReference>
<gene>
    <name evidence="13" type="ORF">GCM10022419_068390</name>
</gene>
<keyword evidence="8 10" id="KW-1133">Transmembrane helix</keyword>
<organism evidence="13 14">
    <name type="scientific">Nonomuraea rosea</name>
    <dbReference type="NCBI Taxonomy" id="638574"/>
    <lineage>
        <taxon>Bacteria</taxon>
        <taxon>Bacillati</taxon>
        <taxon>Actinomycetota</taxon>
        <taxon>Actinomycetes</taxon>
        <taxon>Streptosporangiales</taxon>
        <taxon>Streptosporangiaceae</taxon>
        <taxon>Nonomuraea</taxon>
    </lineage>
</organism>
<dbReference type="PROSITE" id="PS50109">
    <property type="entry name" value="HIS_KIN"/>
    <property type="match status" value="1"/>
</dbReference>
<dbReference type="Gene3D" id="6.10.340.10">
    <property type="match status" value="1"/>
</dbReference>
<evidence type="ECO:0000256" key="8">
    <source>
        <dbReference type="ARBA" id="ARBA00022989"/>
    </source>
</evidence>
<dbReference type="Pfam" id="PF02518">
    <property type="entry name" value="HATPase_c"/>
    <property type="match status" value="1"/>
</dbReference>
<dbReference type="CDD" id="cd06225">
    <property type="entry name" value="HAMP"/>
    <property type="match status" value="1"/>
</dbReference>
<dbReference type="PROSITE" id="PS50885">
    <property type="entry name" value="HAMP"/>
    <property type="match status" value="1"/>
</dbReference>
<feature type="transmembrane region" description="Helical" evidence="10">
    <location>
        <begin position="67"/>
        <end position="87"/>
    </location>
</feature>
<comment type="catalytic activity">
    <reaction evidence="1">
        <text>ATP + protein L-histidine = ADP + protein N-phospho-L-histidine.</text>
        <dbReference type="EC" id="2.7.13.3"/>
    </reaction>
</comment>
<keyword evidence="6 10" id="KW-0812">Transmembrane</keyword>
<dbReference type="SUPFAM" id="SSF47384">
    <property type="entry name" value="Homodimeric domain of signal transducing histidine kinase"/>
    <property type="match status" value="1"/>
</dbReference>
<dbReference type="PANTHER" id="PTHR43304">
    <property type="entry name" value="PHYTOCHROME-LIKE PROTEIN CPH1"/>
    <property type="match status" value="1"/>
</dbReference>
<evidence type="ECO:0000256" key="5">
    <source>
        <dbReference type="ARBA" id="ARBA00022679"/>
    </source>
</evidence>
<dbReference type="PRINTS" id="PR00344">
    <property type="entry name" value="BCTRLSENSOR"/>
</dbReference>
<dbReference type="InterPro" id="IPR003594">
    <property type="entry name" value="HATPase_dom"/>
</dbReference>
<reference evidence="14" key="1">
    <citation type="journal article" date="2019" name="Int. J. Syst. Evol. Microbiol.">
        <title>The Global Catalogue of Microorganisms (GCM) 10K type strain sequencing project: providing services to taxonomists for standard genome sequencing and annotation.</title>
        <authorList>
            <consortium name="The Broad Institute Genomics Platform"/>
            <consortium name="The Broad Institute Genome Sequencing Center for Infectious Disease"/>
            <person name="Wu L."/>
            <person name="Ma J."/>
        </authorList>
    </citation>
    <scope>NUCLEOTIDE SEQUENCE [LARGE SCALE GENOMIC DNA]</scope>
    <source>
        <strain evidence="14">JCM 17326</strain>
    </source>
</reference>
<evidence type="ECO:0000256" key="7">
    <source>
        <dbReference type="ARBA" id="ARBA00022777"/>
    </source>
</evidence>
<dbReference type="EMBL" id="BAABDQ010000017">
    <property type="protein sequence ID" value="GAA3577461.1"/>
    <property type="molecule type" value="Genomic_DNA"/>
</dbReference>
<dbReference type="InterPro" id="IPR003660">
    <property type="entry name" value="HAMP_dom"/>
</dbReference>
<dbReference type="SUPFAM" id="SSF55874">
    <property type="entry name" value="ATPase domain of HSP90 chaperone/DNA topoisomerase II/histidine kinase"/>
    <property type="match status" value="1"/>
</dbReference>
<protein>
    <recommendedName>
        <fullName evidence="3">histidine kinase</fullName>
        <ecNumber evidence="3">2.7.13.3</ecNumber>
    </recommendedName>
</protein>
<keyword evidence="10" id="KW-0472">Membrane</keyword>
<comment type="subcellular location">
    <subcellularLocation>
        <location evidence="2">Cell membrane</location>
    </subcellularLocation>
</comment>
<dbReference type="InterPro" id="IPR005467">
    <property type="entry name" value="His_kinase_dom"/>
</dbReference>
<dbReference type="SMART" id="SM00387">
    <property type="entry name" value="HATPase_c"/>
    <property type="match status" value="1"/>
</dbReference>
<dbReference type="SUPFAM" id="SSF158472">
    <property type="entry name" value="HAMP domain-like"/>
    <property type="match status" value="1"/>
</dbReference>
<comment type="caution">
    <text evidence="13">The sequence shown here is derived from an EMBL/GenBank/DDBJ whole genome shotgun (WGS) entry which is preliminary data.</text>
</comment>
<feature type="domain" description="Histidine kinase" evidence="11">
    <location>
        <begin position="163"/>
        <end position="377"/>
    </location>
</feature>
<dbReference type="SMART" id="SM00304">
    <property type="entry name" value="HAMP"/>
    <property type="match status" value="1"/>
</dbReference>
<dbReference type="Pfam" id="PF00672">
    <property type="entry name" value="HAMP"/>
    <property type="match status" value="1"/>
</dbReference>
<name>A0ABP6Y4W1_9ACTN</name>
<evidence type="ECO:0000256" key="2">
    <source>
        <dbReference type="ARBA" id="ARBA00004236"/>
    </source>
</evidence>
<keyword evidence="5" id="KW-0808">Transferase</keyword>
<dbReference type="InterPro" id="IPR003661">
    <property type="entry name" value="HisK_dim/P_dom"/>
</dbReference>
<accession>A0ABP6Y4W1</accession>
<dbReference type="Proteomes" id="UP001500630">
    <property type="component" value="Unassembled WGS sequence"/>
</dbReference>
<evidence type="ECO:0000256" key="4">
    <source>
        <dbReference type="ARBA" id="ARBA00022553"/>
    </source>
</evidence>
<evidence type="ECO:0000256" key="1">
    <source>
        <dbReference type="ARBA" id="ARBA00000085"/>
    </source>
</evidence>
<dbReference type="Gene3D" id="3.30.565.10">
    <property type="entry name" value="Histidine kinase-like ATPase, C-terminal domain"/>
    <property type="match status" value="1"/>
</dbReference>
<evidence type="ECO:0000256" key="3">
    <source>
        <dbReference type="ARBA" id="ARBA00012438"/>
    </source>
</evidence>
<evidence type="ECO:0000313" key="13">
    <source>
        <dbReference type="EMBL" id="GAA3577461.1"/>
    </source>
</evidence>
<dbReference type="InterPro" id="IPR036890">
    <property type="entry name" value="HATPase_C_sf"/>
</dbReference>
<evidence type="ECO:0000256" key="10">
    <source>
        <dbReference type="SAM" id="Phobius"/>
    </source>
</evidence>
<dbReference type="InterPro" id="IPR036097">
    <property type="entry name" value="HisK_dim/P_sf"/>
</dbReference>
<proteinExistence type="predicted"/>
<keyword evidence="9" id="KW-0902">Two-component regulatory system</keyword>
<keyword evidence="7" id="KW-0418">Kinase</keyword>
<dbReference type="Pfam" id="PF00512">
    <property type="entry name" value="HisKA"/>
    <property type="match status" value="1"/>
</dbReference>
<sequence length="381" mass="41703">MSIHPLPPPREPTGLGKLPVARWFLFIGAVAGVTFAAGSVVIMVLLGQAMELQPRPEMTAQLGRLNVALIVLFAVLLACGAGLALIVRHAVLKPIAQLTEQVRTVAGGDFDHTLHVDRPAELAELSSHIDSMRARVVSAWRVAADQADELRRSNGELEQFAYVASHDLQEPLRKVASFTQMLEQRYGPQLDERAKQYIHYAVDGAKRMQLLINDLLDFSRVGRVTGEKSAVESGAALDTALENLSATIEDTGTTVTRDDLPAVTANRLQLTQLFQNLIENAVKFRSEEPPRIHIGAVRAGAMWEFSCADNGIGVEQKYADRIFLIFQRLHPRDVYPGTGIGLALCRKIVEYHGGQLWLDGSTPGQGATFRWTLPAAGDDDD</sequence>